<sequence length="116" mass="13627">MIKVPHISTFQINNRYKSDNPANEAWDRIARFGSLNYLKKIFTSEKSEDIILKLLNYSSTRINQAIELRLSYSNQSLLTSPLLYYYTMLNLLRGMIPLTFEMEAEKGHGLKLFQFR</sequence>
<accession>A0A4R9JKI0</accession>
<protein>
    <submittedName>
        <fullName evidence="1">Uncharacterized protein</fullName>
    </submittedName>
</protein>
<dbReference type="RefSeq" id="WP_135621126.1">
    <property type="nucleotide sequence ID" value="NZ_RQGG01000051.1"/>
</dbReference>
<evidence type="ECO:0000313" key="2">
    <source>
        <dbReference type="Proteomes" id="UP000297609"/>
    </source>
</evidence>
<comment type="caution">
    <text evidence="1">The sequence shown here is derived from an EMBL/GenBank/DDBJ whole genome shotgun (WGS) entry which is preliminary data.</text>
</comment>
<organism evidence="1 2">
    <name type="scientific">Leptospira kemamanensis</name>
    <dbReference type="NCBI Taxonomy" id="2484942"/>
    <lineage>
        <taxon>Bacteria</taxon>
        <taxon>Pseudomonadati</taxon>
        <taxon>Spirochaetota</taxon>
        <taxon>Spirochaetia</taxon>
        <taxon>Leptospirales</taxon>
        <taxon>Leptospiraceae</taxon>
        <taxon>Leptospira</taxon>
    </lineage>
</organism>
<dbReference type="Proteomes" id="UP000297609">
    <property type="component" value="Unassembled WGS sequence"/>
</dbReference>
<dbReference type="EMBL" id="RQGG01000051">
    <property type="protein sequence ID" value="TGL46740.1"/>
    <property type="molecule type" value="Genomic_DNA"/>
</dbReference>
<gene>
    <name evidence="1" type="ORF">EHQ59_17030</name>
</gene>
<keyword evidence="2" id="KW-1185">Reference proteome</keyword>
<reference evidence="1" key="1">
    <citation type="journal article" date="2019" name="PLoS Negl. Trop. Dis.">
        <title>Revisiting the worldwide diversity of Leptospira species in the environment.</title>
        <authorList>
            <person name="Vincent A.T."/>
            <person name="Schiettekatte O."/>
            <person name="Bourhy P."/>
            <person name="Veyrier F.J."/>
            <person name="Picardeau M."/>
        </authorList>
    </citation>
    <scope>NUCLEOTIDE SEQUENCE [LARGE SCALE GENOMIC DNA]</scope>
    <source>
        <strain evidence="1">201702454</strain>
    </source>
</reference>
<name>A0A4R9JKI0_9LEPT</name>
<dbReference type="AlphaFoldDB" id="A0A4R9JKI0"/>
<proteinExistence type="predicted"/>
<evidence type="ECO:0000313" key="1">
    <source>
        <dbReference type="EMBL" id="TGL46740.1"/>
    </source>
</evidence>